<dbReference type="InterPro" id="IPR022712">
    <property type="entry name" value="Beta_Casp"/>
</dbReference>
<dbReference type="Pfam" id="PF10996">
    <property type="entry name" value="Beta-Casp"/>
    <property type="match status" value="1"/>
</dbReference>
<dbReference type="Pfam" id="PF07521">
    <property type="entry name" value="RMMBL"/>
    <property type="match status" value="1"/>
</dbReference>
<dbReference type="SMART" id="SM01027">
    <property type="entry name" value="Beta-Casp"/>
    <property type="match status" value="1"/>
</dbReference>
<dbReference type="PANTHER" id="PTHR11203:SF37">
    <property type="entry name" value="INTEGRATOR COMPLEX SUBUNIT 11"/>
    <property type="match status" value="1"/>
</dbReference>
<sequence>MKIEFNGAAGCVTGSCHLLKVKGKNILLDCGMYQGKDEHDRGNESFFFNPKDIDFVILSHAHIDHSGRIPLLYKQGFKGTVLCTEGTLDLCNVMLADSGHIQEFEMEWKNRKRIRQGLPLLEPLYTSKIAQVSMYLFKGYPYDQWVEPFDGFKIRFRDAGHLLGSAIIEMLISEDNKQTKIVYTGDLGNKHIPILKDPTIIDYADYVIMETTYGNRLHGNLSSELKDFADIIKGTFRKGGNVIIPSFAVGRTQEVLYALNNYIENNMLPNVSVYVDSPLASESTAIFAKHHKYYDDEATKLLNSGDDPLWFNGLTFTKSAEESMKLNKIQKGAIIISASGMCEAGRIKHHLKHNLWRKECSIVFVGYQAEGTLGRNIIEGAKKVRIFGEEIAVNAKIYNMHGLSGHADQNGLIDWLEGLRAKPEKVILVHGDSNAQQGFKELLELNGYSTFIAKPGDSFIPGKLPQKFSLVRNKIVSIVNSVEDLDAMDKNLLLDQIRDAIKDI</sequence>
<reference evidence="4 5" key="1">
    <citation type="submission" date="2023-04" db="EMBL/GenBank/DDBJ databases">
        <title>Clostridium tannerae sp. nov., isolated from the fecal material of an alpaca.</title>
        <authorList>
            <person name="Miller S."/>
            <person name="Hendry M."/>
            <person name="King J."/>
            <person name="Sankaranarayanan K."/>
            <person name="Lawson P.A."/>
        </authorList>
    </citation>
    <scope>NUCLEOTIDE SEQUENCE [LARGE SCALE GENOMIC DNA]</scope>
    <source>
        <strain evidence="4 5">A1-XYC3</strain>
    </source>
</reference>
<gene>
    <name evidence="4" type="ORF">P8V03_17450</name>
</gene>
<evidence type="ECO:0000259" key="2">
    <source>
        <dbReference type="SMART" id="SM00849"/>
    </source>
</evidence>
<dbReference type="PANTHER" id="PTHR11203">
    <property type="entry name" value="CLEAVAGE AND POLYADENYLATION SPECIFICITY FACTOR FAMILY MEMBER"/>
    <property type="match status" value="1"/>
</dbReference>
<dbReference type="Gene3D" id="3.60.15.10">
    <property type="entry name" value="Ribonuclease Z/Hydroxyacylglutathione hydrolase-like"/>
    <property type="match status" value="1"/>
</dbReference>
<feature type="domain" description="Beta-Casp" evidence="3">
    <location>
        <begin position="252"/>
        <end position="377"/>
    </location>
</feature>
<evidence type="ECO:0000313" key="4">
    <source>
        <dbReference type="EMBL" id="MDW8802934.1"/>
    </source>
</evidence>
<dbReference type="InterPro" id="IPR036866">
    <property type="entry name" value="RibonucZ/Hydroxyglut_hydro"/>
</dbReference>
<feature type="domain" description="Metallo-beta-lactamase" evidence="2">
    <location>
        <begin position="13"/>
        <end position="247"/>
    </location>
</feature>
<dbReference type="GO" id="GO:0016787">
    <property type="term" value="F:hydrolase activity"/>
    <property type="evidence" value="ECO:0007669"/>
    <property type="project" value="UniProtKB-KW"/>
</dbReference>
<accession>A0ABU4JYI2</accession>
<evidence type="ECO:0000313" key="5">
    <source>
        <dbReference type="Proteomes" id="UP001281656"/>
    </source>
</evidence>
<dbReference type="Gene3D" id="3.40.50.10890">
    <property type="match status" value="1"/>
</dbReference>
<evidence type="ECO:0000256" key="1">
    <source>
        <dbReference type="ARBA" id="ARBA00022801"/>
    </source>
</evidence>
<dbReference type="RefSeq" id="WP_318799152.1">
    <property type="nucleotide sequence ID" value="NZ_JARUJP010000033.1"/>
</dbReference>
<dbReference type="InterPro" id="IPR001279">
    <property type="entry name" value="Metallo-B-lactamas"/>
</dbReference>
<dbReference type="PROSITE" id="PS51257">
    <property type="entry name" value="PROKAR_LIPOPROTEIN"/>
    <property type="match status" value="1"/>
</dbReference>
<dbReference type="InterPro" id="IPR050698">
    <property type="entry name" value="MBL"/>
</dbReference>
<comment type="caution">
    <text evidence="4">The sequence shown here is derived from an EMBL/GenBank/DDBJ whole genome shotgun (WGS) entry which is preliminary data.</text>
</comment>
<protein>
    <submittedName>
        <fullName evidence="4">MBL fold metallo-hydrolase</fullName>
        <ecNumber evidence="4">3.-.-.-</ecNumber>
    </submittedName>
</protein>
<dbReference type="Pfam" id="PF00753">
    <property type="entry name" value="Lactamase_B"/>
    <property type="match status" value="1"/>
</dbReference>
<evidence type="ECO:0000259" key="3">
    <source>
        <dbReference type="SMART" id="SM01027"/>
    </source>
</evidence>
<dbReference type="EMBL" id="JARUJP010000033">
    <property type="protein sequence ID" value="MDW8802934.1"/>
    <property type="molecule type" value="Genomic_DNA"/>
</dbReference>
<dbReference type="Proteomes" id="UP001281656">
    <property type="component" value="Unassembled WGS sequence"/>
</dbReference>
<name>A0ABU4JYI2_9CLOT</name>
<keyword evidence="5" id="KW-1185">Reference proteome</keyword>
<keyword evidence="1 4" id="KW-0378">Hydrolase</keyword>
<dbReference type="SMART" id="SM00849">
    <property type="entry name" value="Lactamase_B"/>
    <property type="match status" value="1"/>
</dbReference>
<dbReference type="SUPFAM" id="SSF56281">
    <property type="entry name" value="Metallo-hydrolase/oxidoreductase"/>
    <property type="match status" value="1"/>
</dbReference>
<organism evidence="4 5">
    <name type="scientific">Clostridium tanneri</name>
    <dbReference type="NCBI Taxonomy" id="3037988"/>
    <lineage>
        <taxon>Bacteria</taxon>
        <taxon>Bacillati</taxon>
        <taxon>Bacillota</taxon>
        <taxon>Clostridia</taxon>
        <taxon>Eubacteriales</taxon>
        <taxon>Clostridiaceae</taxon>
        <taxon>Clostridium</taxon>
    </lineage>
</organism>
<dbReference type="CDD" id="cd16295">
    <property type="entry name" value="TTHA0252-CPSF-like_MBL-fold"/>
    <property type="match status" value="1"/>
</dbReference>
<proteinExistence type="predicted"/>
<dbReference type="InterPro" id="IPR011108">
    <property type="entry name" value="RMMBL"/>
</dbReference>
<dbReference type="EC" id="3.-.-.-" evidence="4"/>